<sequence length="197" mass="22313">MGDKCVACKCLRQKRNTARKKRCLFVIRSLGHIASTSKKVSRLTCSPHGFWIKGRQDWDMKACLPRCRKCGTDMSNRNEKDDEHTRDWKVGVRSIAANGDQGHVLGIGMFTMLQQGEGEGGTCKYTAFVYTLSIVHDEHSKLTIGSSTTFILKRFSHLQIRAESKHTLVFYLVEDKSRGMKKIAFRISSPPLVMPFV</sequence>
<protein>
    <submittedName>
        <fullName evidence="1">Uncharacterized protein</fullName>
    </submittedName>
</protein>
<dbReference type="AlphaFoldDB" id="A0A1A8X3K4"/>
<dbReference type="EMBL" id="FLQV01001546">
    <property type="protein sequence ID" value="SBS99831.1"/>
    <property type="molecule type" value="Genomic_DNA"/>
</dbReference>
<gene>
    <name evidence="1" type="ORF">POVCU1_055340</name>
</gene>
<dbReference type="Proteomes" id="UP000078546">
    <property type="component" value="Unassembled WGS sequence"/>
</dbReference>
<reference evidence="2" key="1">
    <citation type="submission" date="2016-05" db="EMBL/GenBank/DDBJ databases">
        <authorList>
            <person name="Naeem Raeece"/>
        </authorList>
    </citation>
    <scope>NUCLEOTIDE SEQUENCE [LARGE SCALE GENOMIC DNA]</scope>
</reference>
<evidence type="ECO:0000313" key="1">
    <source>
        <dbReference type="EMBL" id="SBS99831.1"/>
    </source>
</evidence>
<name>A0A1A8X3K4_PLAOA</name>
<organism evidence="1 2">
    <name type="scientific">Plasmodium ovale curtisi</name>
    <dbReference type="NCBI Taxonomy" id="864141"/>
    <lineage>
        <taxon>Eukaryota</taxon>
        <taxon>Sar</taxon>
        <taxon>Alveolata</taxon>
        <taxon>Apicomplexa</taxon>
        <taxon>Aconoidasida</taxon>
        <taxon>Haemosporida</taxon>
        <taxon>Plasmodiidae</taxon>
        <taxon>Plasmodium</taxon>
        <taxon>Plasmodium (Plasmodium)</taxon>
    </lineage>
</organism>
<proteinExistence type="predicted"/>
<evidence type="ECO:0000313" key="2">
    <source>
        <dbReference type="Proteomes" id="UP000078546"/>
    </source>
</evidence>
<accession>A0A1A8X3K4</accession>